<evidence type="ECO:0000313" key="2">
    <source>
        <dbReference type="Proteomes" id="UP000005234"/>
    </source>
</evidence>
<dbReference type="Proteomes" id="UP000005234">
    <property type="component" value="Chromosome"/>
</dbReference>
<dbReference type="InterPro" id="IPR010351">
    <property type="entry name" value="DUF943"/>
</dbReference>
<name>H8L6S3_FRAAD</name>
<proteinExistence type="predicted"/>
<dbReference type="AlphaFoldDB" id="H8L6S3"/>
<dbReference type="HOGENOM" id="CLU_131530_1_0_6"/>
<reference evidence="1" key="1">
    <citation type="submission" date="2012-02" db="EMBL/GenBank/DDBJ databases">
        <title>The complete genome of Frateuria aurantia DSM 6220.</title>
        <authorList>
            <consortium name="US DOE Joint Genome Institute (JGI-PGF)"/>
            <person name="Lucas S."/>
            <person name="Copeland A."/>
            <person name="Lapidus A."/>
            <person name="Glavina del Rio T."/>
            <person name="Dalin E."/>
            <person name="Tice H."/>
            <person name="Bruce D."/>
            <person name="Goodwin L."/>
            <person name="Pitluck S."/>
            <person name="Peters L."/>
            <person name="Ovchinnikova G."/>
            <person name="Teshima H."/>
            <person name="Kyrpides N."/>
            <person name="Mavromatis K."/>
            <person name="Ivanova N."/>
            <person name="Brettin T."/>
            <person name="Detter J.C."/>
            <person name="Han C."/>
            <person name="Larimer F."/>
            <person name="Land M."/>
            <person name="Hauser L."/>
            <person name="Markowitz V."/>
            <person name="Cheng J.-F."/>
            <person name="Hugenholtz P."/>
            <person name="Woyke T."/>
            <person name="Wu D."/>
            <person name="Brambilla E."/>
            <person name="Klenk H.-P."/>
            <person name="Eisen J.A."/>
        </authorList>
    </citation>
    <scope>NUCLEOTIDE SEQUENCE</scope>
    <source>
        <strain evidence="1">DSM 6220</strain>
    </source>
</reference>
<dbReference type="eggNOG" id="ENOG5031VW6">
    <property type="taxonomic scope" value="Bacteria"/>
</dbReference>
<accession>H8L6S3</accession>
<protein>
    <submittedName>
        <fullName evidence="1">Enterobacterial putative membrane protein (DUF943)</fullName>
    </submittedName>
</protein>
<evidence type="ECO:0000313" key="1">
    <source>
        <dbReference type="EMBL" id="AFC86009.1"/>
    </source>
</evidence>
<keyword evidence="2" id="KW-1185">Reference proteome</keyword>
<dbReference type="Pfam" id="PF06092">
    <property type="entry name" value="DUF943"/>
    <property type="match status" value="1"/>
</dbReference>
<dbReference type="KEGG" id="fau:Fraau_1592"/>
<dbReference type="STRING" id="767434.Fraau_1592"/>
<dbReference type="EMBL" id="CP003350">
    <property type="protein sequence ID" value="AFC86009.1"/>
    <property type="molecule type" value="Genomic_DNA"/>
</dbReference>
<gene>
    <name evidence="1" type="ordered locus">Fraau_1592</name>
</gene>
<organism evidence="1 2">
    <name type="scientific">Frateuria aurantia (strain ATCC 33424 / DSM 6220 / KCTC 2777 / LMG 1558 / NBRC 3245 / NCIMB 13370)</name>
    <name type="common">Acetobacter aurantius</name>
    <dbReference type="NCBI Taxonomy" id="767434"/>
    <lineage>
        <taxon>Bacteria</taxon>
        <taxon>Pseudomonadati</taxon>
        <taxon>Pseudomonadota</taxon>
        <taxon>Gammaproteobacteria</taxon>
        <taxon>Lysobacterales</taxon>
        <taxon>Rhodanobacteraceae</taxon>
        <taxon>Frateuria</taxon>
    </lineage>
</organism>
<sequence>MSIIAIHQRGAGFSDVLVNHLPYSDQGKINWWLKNKTDLKELYDIPRPEPDGWYVVNFWLFHDGYKEDDGYDRLCFDDIKTKAHCIDKDRVFSVQWSQNQGTELTVHDGYYLYDKNGRLRKFKFEPL</sequence>